<proteinExistence type="predicted"/>
<dbReference type="Proteomes" id="UP000288805">
    <property type="component" value="Unassembled WGS sequence"/>
</dbReference>
<evidence type="ECO:0000256" key="1">
    <source>
        <dbReference type="SAM" id="MobiDB-lite"/>
    </source>
</evidence>
<name>A0A438JCK8_VITVI</name>
<dbReference type="EMBL" id="QGNW01000050">
    <property type="protein sequence ID" value="RVX06697.1"/>
    <property type="molecule type" value="Genomic_DNA"/>
</dbReference>
<evidence type="ECO:0000313" key="2">
    <source>
        <dbReference type="EMBL" id="RVX06697.1"/>
    </source>
</evidence>
<feature type="region of interest" description="Disordered" evidence="1">
    <location>
        <begin position="1"/>
        <end position="25"/>
    </location>
</feature>
<reference evidence="2 3" key="1">
    <citation type="journal article" date="2018" name="PLoS Genet.">
        <title>Population sequencing reveals clonal diversity and ancestral inbreeding in the grapevine cultivar Chardonnay.</title>
        <authorList>
            <person name="Roach M.J."/>
            <person name="Johnson D.L."/>
            <person name="Bohlmann J."/>
            <person name="van Vuuren H.J."/>
            <person name="Jones S.J."/>
            <person name="Pretorius I.S."/>
            <person name="Schmidt S.A."/>
            <person name="Borneman A.R."/>
        </authorList>
    </citation>
    <scope>NUCLEOTIDE SEQUENCE [LARGE SCALE GENOMIC DNA]</scope>
    <source>
        <strain evidence="3">cv. Chardonnay</strain>
        <tissue evidence="2">Leaf</tissue>
    </source>
</reference>
<protein>
    <submittedName>
        <fullName evidence="2">Uncharacterized protein</fullName>
    </submittedName>
</protein>
<sequence length="106" mass="11706">MANDEVPPTPSVLGNKVIGSGTTKSEIPTDFSKCYSRANPPDESSPFYPLSILLCLSRTKAAPSHFDERNNGICRKCCYGRAQQQQVFSGLEEQNRSIEHRNDGTN</sequence>
<comment type="caution">
    <text evidence="2">The sequence shown here is derived from an EMBL/GenBank/DDBJ whole genome shotgun (WGS) entry which is preliminary data.</text>
</comment>
<organism evidence="2 3">
    <name type="scientific">Vitis vinifera</name>
    <name type="common">Grape</name>
    <dbReference type="NCBI Taxonomy" id="29760"/>
    <lineage>
        <taxon>Eukaryota</taxon>
        <taxon>Viridiplantae</taxon>
        <taxon>Streptophyta</taxon>
        <taxon>Embryophyta</taxon>
        <taxon>Tracheophyta</taxon>
        <taxon>Spermatophyta</taxon>
        <taxon>Magnoliopsida</taxon>
        <taxon>eudicotyledons</taxon>
        <taxon>Gunneridae</taxon>
        <taxon>Pentapetalae</taxon>
        <taxon>rosids</taxon>
        <taxon>Vitales</taxon>
        <taxon>Vitaceae</taxon>
        <taxon>Viteae</taxon>
        <taxon>Vitis</taxon>
    </lineage>
</organism>
<gene>
    <name evidence="2" type="ORF">CK203_029512</name>
</gene>
<accession>A0A438JCK8</accession>
<evidence type="ECO:0000313" key="3">
    <source>
        <dbReference type="Proteomes" id="UP000288805"/>
    </source>
</evidence>
<dbReference type="AlphaFoldDB" id="A0A438JCK8"/>